<evidence type="ECO:0000313" key="2">
    <source>
        <dbReference type="Proteomes" id="UP001279734"/>
    </source>
</evidence>
<sequence>MWLLGSLGPADVGCGLGRNWAGLFQLADMARLAFDSADVGCGLGWVSSLFWAILPLLSWLFDNMGLADVGCSLGLICFICCPFIQKKGLAMFGPDFVAVVICRPGFHLALGPGGNHETNQGVEGGLPVSFADVLKSGIGNSSAESSRPPPIVSPDPSILENSMCDQHNLVVLDSDRKLKDLSSLARGVAARINSLLRAVDKSADKDEALHGLAAFRLTTLVHVH</sequence>
<name>A0AAD3T3M2_NEPGR</name>
<accession>A0AAD3T3M2</accession>
<protein>
    <submittedName>
        <fullName evidence="1">Uncharacterized protein</fullName>
    </submittedName>
</protein>
<reference evidence="1" key="1">
    <citation type="submission" date="2023-05" db="EMBL/GenBank/DDBJ databases">
        <title>Nepenthes gracilis genome sequencing.</title>
        <authorList>
            <person name="Fukushima K."/>
        </authorList>
    </citation>
    <scope>NUCLEOTIDE SEQUENCE</scope>
    <source>
        <strain evidence="1">SING2019-196</strain>
    </source>
</reference>
<dbReference type="Proteomes" id="UP001279734">
    <property type="component" value="Unassembled WGS sequence"/>
</dbReference>
<organism evidence="1 2">
    <name type="scientific">Nepenthes gracilis</name>
    <name type="common">Slender pitcher plant</name>
    <dbReference type="NCBI Taxonomy" id="150966"/>
    <lineage>
        <taxon>Eukaryota</taxon>
        <taxon>Viridiplantae</taxon>
        <taxon>Streptophyta</taxon>
        <taxon>Embryophyta</taxon>
        <taxon>Tracheophyta</taxon>
        <taxon>Spermatophyta</taxon>
        <taxon>Magnoliopsida</taxon>
        <taxon>eudicotyledons</taxon>
        <taxon>Gunneridae</taxon>
        <taxon>Pentapetalae</taxon>
        <taxon>Caryophyllales</taxon>
        <taxon>Nepenthaceae</taxon>
        <taxon>Nepenthes</taxon>
    </lineage>
</organism>
<dbReference type="EMBL" id="BSYO01000024">
    <property type="protein sequence ID" value="GMH22180.1"/>
    <property type="molecule type" value="Genomic_DNA"/>
</dbReference>
<gene>
    <name evidence="1" type="ORF">Nepgr_024023</name>
</gene>
<keyword evidence="2" id="KW-1185">Reference proteome</keyword>
<dbReference type="AlphaFoldDB" id="A0AAD3T3M2"/>
<comment type="caution">
    <text evidence="1">The sequence shown here is derived from an EMBL/GenBank/DDBJ whole genome shotgun (WGS) entry which is preliminary data.</text>
</comment>
<evidence type="ECO:0000313" key="1">
    <source>
        <dbReference type="EMBL" id="GMH22180.1"/>
    </source>
</evidence>
<proteinExistence type="predicted"/>